<evidence type="ECO:0000313" key="6">
    <source>
        <dbReference type="Proteomes" id="UP001501266"/>
    </source>
</evidence>
<sequence length="236" mass="24693">MDLTIPEAVLLLAIDDEAGSPLVDDSSLGIAVAAAAIAQLLLDGRVRVAGEGEPGAKPGTLVAAAGGTDARLEPLVAEVQGRSTKDAITRIVGWSGARAPGGRLRGRLLDDFAAAGVLAREQDRFLGMTWRERWERGERRQVEDALQARARDVLEAAEAGDRADEREVATALAILHGAKALPKVFPDLPAELLRRRGDELAAGTWASASVRSAIEAVEGAMVAVLVATTIVPVITS</sequence>
<evidence type="ECO:0000256" key="3">
    <source>
        <dbReference type="ARBA" id="ARBA00023121"/>
    </source>
</evidence>
<name>A0ABN1YZK1_9MICO</name>
<protein>
    <recommendedName>
        <fullName evidence="7">Golgi phosphoprotein 3 (GPP34)</fullName>
    </recommendedName>
</protein>
<dbReference type="RefSeq" id="WP_343919665.1">
    <property type="nucleotide sequence ID" value="NZ_BAAAKK010000005.1"/>
</dbReference>
<evidence type="ECO:0000313" key="5">
    <source>
        <dbReference type="EMBL" id="GAA1423699.1"/>
    </source>
</evidence>
<keyword evidence="2" id="KW-0333">Golgi apparatus</keyword>
<keyword evidence="3" id="KW-0446">Lipid-binding</keyword>
<keyword evidence="6" id="KW-1185">Reference proteome</keyword>
<keyword evidence="4" id="KW-0472">Membrane</keyword>
<reference evidence="5 6" key="1">
    <citation type="journal article" date="2019" name="Int. J. Syst. Evol. Microbiol.">
        <title>The Global Catalogue of Microorganisms (GCM) 10K type strain sequencing project: providing services to taxonomists for standard genome sequencing and annotation.</title>
        <authorList>
            <consortium name="The Broad Institute Genomics Platform"/>
            <consortium name="The Broad Institute Genome Sequencing Center for Infectious Disease"/>
            <person name="Wu L."/>
            <person name="Ma J."/>
        </authorList>
    </citation>
    <scope>NUCLEOTIDE SEQUENCE [LARGE SCALE GENOMIC DNA]</scope>
    <source>
        <strain evidence="5 6">JCM 12398</strain>
    </source>
</reference>
<gene>
    <name evidence="5" type="ORF">GCM10009640_18360</name>
</gene>
<proteinExistence type="predicted"/>
<organism evidence="5 6">
    <name type="scientific">Agrococcus citreus</name>
    <dbReference type="NCBI Taxonomy" id="84643"/>
    <lineage>
        <taxon>Bacteria</taxon>
        <taxon>Bacillati</taxon>
        <taxon>Actinomycetota</taxon>
        <taxon>Actinomycetes</taxon>
        <taxon>Micrococcales</taxon>
        <taxon>Microbacteriaceae</taxon>
        <taxon>Agrococcus</taxon>
    </lineage>
</organism>
<comment type="subcellular location">
    <subcellularLocation>
        <location evidence="1">Golgi apparatus membrane</location>
        <topology evidence="1">Peripheral membrane protein</topology>
        <orientation evidence="1">Cytoplasmic side</orientation>
    </subcellularLocation>
</comment>
<accession>A0ABN1YZK1</accession>
<dbReference type="Gene3D" id="1.10.3630.10">
    <property type="entry name" value="yeast vps74-n-term truncation variant domain like"/>
    <property type="match status" value="1"/>
</dbReference>
<dbReference type="InterPro" id="IPR008628">
    <property type="entry name" value="GPP34-like"/>
</dbReference>
<dbReference type="EMBL" id="BAAAKK010000005">
    <property type="protein sequence ID" value="GAA1423699.1"/>
    <property type="molecule type" value="Genomic_DNA"/>
</dbReference>
<evidence type="ECO:0000256" key="2">
    <source>
        <dbReference type="ARBA" id="ARBA00023034"/>
    </source>
</evidence>
<dbReference type="Proteomes" id="UP001501266">
    <property type="component" value="Unassembled WGS sequence"/>
</dbReference>
<evidence type="ECO:0008006" key="7">
    <source>
        <dbReference type="Google" id="ProtNLM"/>
    </source>
</evidence>
<dbReference type="InterPro" id="IPR038261">
    <property type="entry name" value="GPP34-like_sf"/>
</dbReference>
<dbReference type="Pfam" id="PF05719">
    <property type="entry name" value="GPP34"/>
    <property type="match status" value="1"/>
</dbReference>
<evidence type="ECO:0000256" key="1">
    <source>
        <dbReference type="ARBA" id="ARBA00004255"/>
    </source>
</evidence>
<comment type="caution">
    <text evidence="5">The sequence shown here is derived from an EMBL/GenBank/DDBJ whole genome shotgun (WGS) entry which is preliminary data.</text>
</comment>
<evidence type="ECO:0000256" key="4">
    <source>
        <dbReference type="ARBA" id="ARBA00023136"/>
    </source>
</evidence>